<name>A0ABN3I069_9ACTN</name>
<accession>A0ABN3I069</accession>
<sequence length="103" mass="12358">MPEQHQERLRRFREEDEARWKREDQELERQSRILSGLKRSDEEVREQLKKAGFNLRALERESGIEADELRRAHEELLKIPPSRKGSRPDRILLDRISASHGEF</sequence>
<keyword evidence="2" id="KW-1185">Reference proteome</keyword>
<protein>
    <submittedName>
        <fullName evidence="1">Uncharacterized protein</fullName>
    </submittedName>
</protein>
<evidence type="ECO:0000313" key="1">
    <source>
        <dbReference type="EMBL" id="GAA2391748.1"/>
    </source>
</evidence>
<reference evidence="1 2" key="1">
    <citation type="journal article" date="2019" name="Int. J. Syst. Evol. Microbiol.">
        <title>The Global Catalogue of Microorganisms (GCM) 10K type strain sequencing project: providing services to taxonomists for standard genome sequencing and annotation.</title>
        <authorList>
            <consortium name="The Broad Institute Genomics Platform"/>
            <consortium name="The Broad Institute Genome Sequencing Center for Infectious Disease"/>
            <person name="Wu L."/>
            <person name="Ma J."/>
        </authorList>
    </citation>
    <scope>NUCLEOTIDE SEQUENCE [LARGE SCALE GENOMIC DNA]</scope>
    <source>
        <strain evidence="1 2">JCM 6921</strain>
    </source>
</reference>
<evidence type="ECO:0000313" key="2">
    <source>
        <dbReference type="Proteomes" id="UP001500058"/>
    </source>
</evidence>
<dbReference type="RefSeq" id="WP_344630067.1">
    <property type="nucleotide sequence ID" value="NZ_BAAATJ010000004.1"/>
</dbReference>
<gene>
    <name evidence="1" type="ORF">GCM10010420_15050</name>
</gene>
<dbReference type="Proteomes" id="UP001500058">
    <property type="component" value="Unassembled WGS sequence"/>
</dbReference>
<organism evidence="1 2">
    <name type="scientific">Streptomyces glaucosporus</name>
    <dbReference type="NCBI Taxonomy" id="284044"/>
    <lineage>
        <taxon>Bacteria</taxon>
        <taxon>Bacillati</taxon>
        <taxon>Actinomycetota</taxon>
        <taxon>Actinomycetes</taxon>
        <taxon>Kitasatosporales</taxon>
        <taxon>Streptomycetaceae</taxon>
        <taxon>Streptomyces</taxon>
    </lineage>
</organism>
<dbReference type="EMBL" id="BAAATJ010000004">
    <property type="protein sequence ID" value="GAA2391748.1"/>
    <property type="molecule type" value="Genomic_DNA"/>
</dbReference>
<proteinExistence type="predicted"/>
<comment type="caution">
    <text evidence="1">The sequence shown here is derived from an EMBL/GenBank/DDBJ whole genome shotgun (WGS) entry which is preliminary data.</text>
</comment>